<dbReference type="RefSeq" id="WP_144092732.1">
    <property type="nucleotide sequence ID" value="NZ_VMHM01000015.1"/>
</dbReference>
<proteinExistence type="predicted"/>
<dbReference type="AlphaFoldDB" id="A0A556S934"/>
<evidence type="ECO:0000259" key="1">
    <source>
        <dbReference type="Pfam" id="PF11860"/>
    </source>
</evidence>
<dbReference type="EMBL" id="VMHM01000015">
    <property type="protein sequence ID" value="TSJ97640.1"/>
    <property type="molecule type" value="Genomic_DNA"/>
</dbReference>
<protein>
    <submittedName>
        <fullName evidence="2">N-acetylmuramidase family protein</fullName>
    </submittedName>
</protein>
<accession>A0A556S934</accession>
<dbReference type="Proteomes" id="UP000319483">
    <property type="component" value="Unassembled WGS sequence"/>
</dbReference>
<evidence type="ECO:0000313" key="2">
    <source>
        <dbReference type="EMBL" id="TSJ97640.1"/>
    </source>
</evidence>
<reference evidence="2 3" key="1">
    <citation type="submission" date="2019-07" db="EMBL/GenBank/DDBJ databases">
        <title>Gilliamella genomes.</title>
        <authorList>
            <person name="Zheng H."/>
        </authorList>
    </citation>
    <scope>NUCLEOTIDE SEQUENCE [LARGE SCALE GENOMIC DNA]</scope>
    <source>
        <strain evidence="2 3">W8127</strain>
    </source>
</reference>
<dbReference type="Pfam" id="PF11860">
    <property type="entry name" value="Muramidase"/>
    <property type="match status" value="1"/>
</dbReference>
<organism evidence="2 3">
    <name type="scientific">Gilliamella apicola</name>
    <dbReference type="NCBI Taxonomy" id="1196095"/>
    <lineage>
        <taxon>Bacteria</taxon>
        <taxon>Pseudomonadati</taxon>
        <taxon>Pseudomonadota</taxon>
        <taxon>Gammaproteobacteria</taxon>
        <taxon>Orbales</taxon>
        <taxon>Orbaceae</taxon>
        <taxon>Gilliamella</taxon>
    </lineage>
</organism>
<feature type="domain" description="N-acetylmuramidase" evidence="1">
    <location>
        <begin position="17"/>
        <end position="189"/>
    </location>
</feature>
<gene>
    <name evidence="2" type="ORF">FPQ15_11065</name>
</gene>
<comment type="caution">
    <text evidence="2">The sequence shown here is derived from an EMBL/GenBank/DDBJ whole genome shotgun (WGS) entry which is preliminary data.</text>
</comment>
<sequence length="192" mass="22055">MITNEQLQNIAIKLDVEPAIIHAVTKIEAKSSGFKNGLPVILFERHIFYRQLKKNGFNVEQLAKTYPDLINSSSGGYLGGNRENYRLTLAKQIDTKSAIESASWGLFQIMGFHWQLLGYESAIQFEELMTESEEMQLDAFYRFVAHKSNSKLLQAMKDKDFSVFARLYNGPAYKKNSYDLKLKEAYESYAKK</sequence>
<evidence type="ECO:0000313" key="3">
    <source>
        <dbReference type="Proteomes" id="UP000319483"/>
    </source>
</evidence>
<dbReference type="InterPro" id="IPR024408">
    <property type="entry name" value="Muramidase"/>
</dbReference>
<name>A0A556S934_9GAMM</name>